<sequence length="121" mass="14022">MSDRDLILPTSRIPSVKEFLDILHIKPASFAAQLFTAVYNQFFSWSEDLRVEYERYYCVEYPTFANYLELAHEIYLDPAEIGKTHILKIKSPGGVLDEDYDENVMNRVVDCIKKLEGGHES</sequence>
<gene>
    <name evidence="1" type="ORF">GCM10007276_14430</name>
</gene>
<comment type="caution">
    <text evidence="1">The sequence shown here is derived from an EMBL/GenBank/DDBJ whole genome shotgun (WGS) entry which is preliminary data.</text>
</comment>
<dbReference type="EMBL" id="BMCP01000001">
    <property type="protein sequence ID" value="GGE38130.1"/>
    <property type="molecule type" value="Genomic_DNA"/>
</dbReference>
<accession>A0A8J2YEP3</accession>
<keyword evidence="2" id="KW-1185">Reference proteome</keyword>
<proteinExistence type="predicted"/>
<reference evidence="1" key="2">
    <citation type="submission" date="2020-09" db="EMBL/GenBank/DDBJ databases">
        <authorList>
            <person name="Sun Q."/>
            <person name="Sedlacek I."/>
        </authorList>
    </citation>
    <scope>NUCLEOTIDE SEQUENCE</scope>
    <source>
        <strain evidence="1">CCM 7684</strain>
    </source>
</reference>
<dbReference type="AlphaFoldDB" id="A0A8J2YEP3"/>
<dbReference type="RefSeq" id="WP_188408982.1">
    <property type="nucleotide sequence ID" value="NZ_BMCP01000001.1"/>
</dbReference>
<dbReference type="Proteomes" id="UP000602745">
    <property type="component" value="Unassembled WGS sequence"/>
</dbReference>
<evidence type="ECO:0000313" key="2">
    <source>
        <dbReference type="Proteomes" id="UP000602745"/>
    </source>
</evidence>
<organism evidence="1 2">
    <name type="scientific">Agaricicola taiwanensis</name>
    <dbReference type="NCBI Taxonomy" id="591372"/>
    <lineage>
        <taxon>Bacteria</taxon>
        <taxon>Pseudomonadati</taxon>
        <taxon>Pseudomonadota</taxon>
        <taxon>Alphaproteobacteria</taxon>
        <taxon>Rhodobacterales</taxon>
        <taxon>Paracoccaceae</taxon>
        <taxon>Agaricicola</taxon>
    </lineage>
</organism>
<reference evidence="1" key="1">
    <citation type="journal article" date="2014" name="Int. J. Syst. Evol. Microbiol.">
        <title>Complete genome sequence of Corynebacterium casei LMG S-19264T (=DSM 44701T), isolated from a smear-ripened cheese.</title>
        <authorList>
            <consortium name="US DOE Joint Genome Institute (JGI-PGF)"/>
            <person name="Walter F."/>
            <person name="Albersmeier A."/>
            <person name="Kalinowski J."/>
            <person name="Ruckert C."/>
        </authorList>
    </citation>
    <scope>NUCLEOTIDE SEQUENCE</scope>
    <source>
        <strain evidence="1">CCM 7684</strain>
    </source>
</reference>
<name>A0A8J2YEP3_9RHOB</name>
<evidence type="ECO:0000313" key="1">
    <source>
        <dbReference type="EMBL" id="GGE38130.1"/>
    </source>
</evidence>
<protein>
    <submittedName>
        <fullName evidence="1">Uncharacterized protein</fullName>
    </submittedName>
</protein>